<sequence length="46" mass="5553">MITQQDREFVDFLFSKLTKHVDTDMIDLQDDDTCCDHLNFQQLELF</sequence>
<protein>
    <submittedName>
        <fullName evidence="1">Uncharacterized protein</fullName>
    </submittedName>
</protein>
<name>A0AAU8EHX5_9CAUD</name>
<proteinExistence type="predicted"/>
<dbReference type="EMBL" id="PP861117">
    <property type="protein sequence ID" value="XCH00480.1"/>
    <property type="molecule type" value="Genomic_DNA"/>
</dbReference>
<evidence type="ECO:0000313" key="1">
    <source>
        <dbReference type="EMBL" id="XCH00480.1"/>
    </source>
</evidence>
<accession>A0AAU8EHX5</accession>
<organism evidence="1">
    <name type="scientific">Synechococcus phage QB2</name>
    <dbReference type="NCBI Taxonomy" id="3159453"/>
    <lineage>
        <taxon>Viruses</taxon>
        <taxon>Duplodnaviria</taxon>
        <taxon>Heunggongvirae</taxon>
        <taxon>Uroviricota</taxon>
        <taxon>Caudoviricetes</taxon>
        <taxon>Pantevenvirales</taxon>
        <taxon>Kyanoviridae</taxon>
    </lineage>
</organism>
<reference evidence="1" key="1">
    <citation type="submission" date="2024-05" db="EMBL/GenBank/DDBJ databases">
        <authorList>
            <person name="Su C."/>
        </authorList>
    </citation>
    <scope>NUCLEOTIDE SEQUENCE</scope>
</reference>